<comment type="caution">
    <text evidence="1">The sequence shown here is derived from an EMBL/GenBank/DDBJ whole genome shotgun (WGS) entry which is preliminary data.</text>
</comment>
<sequence>MQSKSLEKDGHTGRAACLARNSPTKNIVLEMSPNEVVYEPSRSILTSEELYDTIKVVNVTNGTEVTCKAKIDGTTITANKTLPEKKAEEPVAGKVCNTTDTPAQADTEQKKVNMLSMAVLGLRVLLAKSIAFNTLLSIKLFLF</sequence>
<keyword evidence="2" id="KW-1185">Reference proteome</keyword>
<dbReference type="Proteomes" id="UP000551127">
    <property type="component" value="Unassembled WGS sequence"/>
</dbReference>
<reference evidence="1 2" key="1">
    <citation type="submission" date="2019-09" db="EMBL/GenBank/DDBJ databases">
        <title>Bird 10,000 Genomes (B10K) Project - Family phase.</title>
        <authorList>
            <person name="Zhang G."/>
        </authorList>
    </citation>
    <scope>NUCLEOTIDE SEQUENCE [LARGE SCALE GENOMIC DNA]</scope>
    <source>
        <strain evidence="1">B10K-DU-012-80</strain>
    </source>
</reference>
<evidence type="ECO:0000313" key="2">
    <source>
        <dbReference type="Proteomes" id="UP000551127"/>
    </source>
</evidence>
<protein>
    <submittedName>
        <fullName evidence="1">TRDC protein</fullName>
    </submittedName>
</protein>
<dbReference type="EMBL" id="VYZL01002028">
    <property type="protein sequence ID" value="NWR58854.1"/>
    <property type="molecule type" value="Genomic_DNA"/>
</dbReference>
<feature type="non-terminal residue" evidence="1">
    <location>
        <position position="1"/>
    </location>
</feature>
<dbReference type="AlphaFoldDB" id="A0A7K4YIT1"/>
<dbReference type="OrthoDB" id="9945861at2759"/>
<proteinExistence type="predicted"/>
<organism evidence="1 2">
    <name type="scientific">Bucorvus abyssinicus</name>
    <name type="common">Northern ground-hornbill</name>
    <name type="synonym">Abyssinian ground-hornbill</name>
    <dbReference type="NCBI Taxonomy" id="153643"/>
    <lineage>
        <taxon>Eukaryota</taxon>
        <taxon>Metazoa</taxon>
        <taxon>Chordata</taxon>
        <taxon>Craniata</taxon>
        <taxon>Vertebrata</taxon>
        <taxon>Euteleostomi</taxon>
        <taxon>Archelosauria</taxon>
        <taxon>Archosauria</taxon>
        <taxon>Dinosauria</taxon>
        <taxon>Saurischia</taxon>
        <taxon>Theropoda</taxon>
        <taxon>Coelurosauria</taxon>
        <taxon>Aves</taxon>
        <taxon>Neognathae</taxon>
        <taxon>Neoaves</taxon>
        <taxon>Telluraves</taxon>
        <taxon>Coraciimorphae</taxon>
        <taxon>Bucerotiformes</taxon>
        <taxon>Bucorvidae</taxon>
        <taxon>Bucorvus</taxon>
    </lineage>
</organism>
<name>A0A7K4YIT1_BUCAB</name>
<feature type="non-terminal residue" evidence="1">
    <location>
        <position position="143"/>
    </location>
</feature>
<accession>A0A7K4YIT1</accession>
<evidence type="ECO:0000313" key="1">
    <source>
        <dbReference type="EMBL" id="NWR58854.1"/>
    </source>
</evidence>
<gene>
    <name evidence="1" type="primary">Trdc_0</name>
    <name evidence="1" type="ORF">BUCABY_R02933</name>
</gene>